<dbReference type="AlphaFoldDB" id="A0AAN6W3A2"/>
<keyword evidence="2" id="KW-0812">Transmembrane</keyword>
<reference evidence="3" key="1">
    <citation type="journal article" date="2023" name="Mol. Phylogenet. Evol.">
        <title>Genome-scale phylogeny and comparative genomics of the fungal order Sordariales.</title>
        <authorList>
            <person name="Hensen N."/>
            <person name="Bonometti L."/>
            <person name="Westerberg I."/>
            <person name="Brannstrom I.O."/>
            <person name="Guillou S."/>
            <person name="Cros-Aarteil S."/>
            <person name="Calhoun S."/>
            <person name="Haridas S."/>
            <person name="Kuo A."/>
            <person name="Mondo S."/>
            <person name="Pangilinan J."/>
            <person name="Riley R."/>
            <person name="LaButti K."/>
            <person name="Andreopoulos B."/>
            <person name="Lipzen A."/>
            <person name="Chen C."/>
            <person name="Yan M."/>
            <person name="Daum C."/>
            <person name="Ng V."/>
            <person name="Clum A."/>
            <person name="Steindorff A."/>
            <person name="Ohm R.A."/>
            <person name="Martin F."/>
            <person name="Silar P."/>
            <person name="Natvig D.O."/>
            <person name="Lalanne C."/>
            <person name="Gautier V."/>
            <person name="Ament-Velasquez S.L."/>
            <person name="Kruys A."/>
            <person name="Hutchinson M.I."/>
            <person name="Powell A.J."/>
            <person name="Barry K."/>
            <person name="Miller A.N."/>
            <person name="Grigoriev I.V."/>
            <person name="Debuchy R."/>
            <person name="Gladieux P."/>
            <person name="Hiltunen Thoren M."/>
            <person name="Johannesson H."/>
        </authorList>
    </citation>
    <scope>NUCLEOTIDE SEQUENCE</scope>
    <source>
        <strain evidence="3">CBS 892.96</strain>
    </source>
</reference>
<feature type="transmembrane region" description="Helical" evidence="2">
    <location>
        <begin position="102"/>
        <end position="120"/>
    </location>
</feature>
<evidence type="ECO:0000256" key="1">
    <source>
        <dbReference type="SAM" id="MobiDB-lite"/>
    </source>
</evidence>
<evidence type="ECO:0000313" key="4">
    <source>
        <dbReference type="Proteomes" id="UP001302321"/>
    </source>
</evidence>
<proteinExistence type="predicted"/>
<feature type="transmembrane region" description="Helical" evidence="2">
    <location>
        <begin position="164"/>
        <end position="184"/>
    </location>
</feature>
<dbReference type="GO" id="GO:0051082">
    <property type="term" value="F:unfolded protein binding"/>
    <property type="evidence" value="ECO:0007669"/>
    <property type="project" value="TreeGrafter"/>
</dbReference>
<keyword evidence="4" id="KW-1185">Reference proteome</keyword>
<gene>
    <name evidence="3" type="ORF">QBC36DRAFT_44846</name>
</gene>
<dbReference type="PANTHER" id="PTHR28228:SF1">
    <property type="entry name" value="SECRETORY COMPONENT PROTEIN SHR3"/>
    <property type="match status" value="1"/>
</dbReference>
<evidence type="ECO:0000313" key="3">
    <source>
        <dbReference type="EMBL" id="KAK4174215.1"/>
    </source>
</evidence>
<feature type="region of interest" description="Disordered" evidence="1">
    <location>
        <begin position="208"/>
        <end position="227"/>
    </location>
</feature>
<dbReference type="SMART" id="SM00786">
    <property type="entry name" value="SHR3_chaperone"/>
    <property type="match status" value="1"/>
</dbReference>
<dbReference type="EMBL" id="MU866294">
    <property type="protein sequence ID" value="KAK4174215.1"/>
    <property type="molecule type" value="Genomic_DNA"/>
</dbReference>
<dbReference type="Proteomes" id="UP001302321">
    <property type="component" value="Unassembled WGS sequence"/>
</dbReference>
<protein>
    <submittedName>
        <fullName evidence="3">Shr3 amino acid permease chaperone</fullName>
    </submittedName>
</protein>
<organism evidence="3 4">
    <name type="scientific">Triangularia setosa</name>
    <dbReference type="NCBI Taxonomy" id="2587417"/>
    <lineage>
        <taxon>Eukaryota</taxon>
        <taxon>Fungi</taxon>
        <taxon>Dikarya</taxon>
        <taxon>Ascomycota</taxon>
        <taxon>Pezizomycotina</taxon>
        <taxon>Sordariomycetes</taxon>
        <taxon>Sordariomycetidae</taxon>
        <taxon>Sordariales</taxon>
        <taxon>Podosporaceae</taxon>
        <taxon>Triangularia</taxon>
    </lineage>
</organism>
<dbReference type="PANTHER" id="PTHR28228">
    <property type="entry name" value="SECRETORY COMPONENT PROTEIN SHR3"/>
    <property type="match status" value="1"/>
</dbReference>
<dbReference type="Pfam" id="PF08229">
    <property type="entry name" value="SHR3_chaperone"/>
    <property type="match status" value="1"/>
</dbReference>
<keyword evidence="2" id="KW-1133">Transmembrane helix</keyword>
<keyword evidence="2" id="KW-0472">Membrane</keyword>
<dbReference type="InterPro" id="IPR013248">
    <property type="entry name" value="Psh3/Shr3"/>
</dbReference>
<reference evidence="3" key="2">
    <citation type="submission" date="2023-05" db="EMBL/GenBank/DDBJ databases">
        <authorList>
            <consortium name="Lawrence Berkeley National Laboratory"/>
            <person name="Steindorff A."/>
            <person name="Hensen N."/>
            <person name="Bonometti L."/>
            <person name="Westerberg I."/>
            <person name="Brannstrom I.O."/>
            <person name="Guillou S."/>
            <person name="Cros-Aarteil S."/>
            <person name="Calhoun S."/>
            <person name="Haridas S."/>
            <person name="Kuo A."/>
            <person name="Mondo S."/>
            <person name="Pangilinan J."/>
            <person name="Riley R."/>
            <person name="Labutti K."/>
            <person name="Andreopoulos B."/>
            <person name="Lipzen A."/>
            <person name="Chen C."/>
            <person name="Yanf M."/>
            <person name="Daum C."/>
            <person name="Ng V."/>
            <person name="Clum A."/>
            <person name="Ohm R."/>
            <person name="Martin F."/>
            <person name="Silar P."/>
            <person name="Natvig D."/>
            <person name="Lalanne C."/>
            <person name="Gautier V."/>
            <person name="Ament-Velasquez S.L."/>
            <person name="Kruys A."/>
            <person name="Hutchinson M.I."/>
            <person name="Powell A.J."/>
            <person name="Barry K."/>
            <person name="Miller A.N."/>
            <person name="Grigoriev I.V."/>
            <person name="Debuchy R."/>
            <person name="Gladieux P."/>
            <person name="Thoren M.H."/>
            <person name="Johannesson H."/>
        </authorList>
    </citation>
    <scope>NUCLEOTIDE SEQUENCE</scope>
    <source>
        <strain evidence="3">CBS 892.96</strain>
    </source>
</reference>
<name>A0AAN6W3A2_9PEZI</name>
<accession>A0AAN6W3A2</accession>
<feature type="transmembrane region" description="Helical" evidence="2">
    <location>
        <begin position="74"/>
        <end position="95"/>
    </location>
</feature>
<dbReference type="GO" id="GO:0006888">
    <property type="term" value="P:endoplasmic reticulum to Golgi vesicle-mediated transport"/>
    <property type="evidence" value="ECO:0007669"/>
    <property type="project" value="TreeGrafter"/>
</dbReference>
<comment type="caution">
    <text evidence="3">The sequence shown here is derived from an EMBL/GenBank/DDBJ whole genome shotgun (WGS) entry which is preliminary data.</text>
</comment>
<sequence>MKLDPNKTTLSQNYRGSGSFATFLIIGPVCFFLGILFASFPYDFPLLWSPNPVTPLHISQIETHLRFLHAAPPLISRLLHMIIAVGFLGFFTKLYRASESNFLFDGGSLLLYLIAAGVYITNVVTPMNALAEQLDGEKEGAEKVLHTGPLTGEVELTREESLRVLSASHTILAFVLVGVLVLQAGQWYAEKREREDYAAWVARGEPVEVMGDDEEEEKEEVEGKKDL</sequence>
<feature type="transmembrane region" description="Helical" evidence="2">
    <location>
        <begin position="20"/>
        <end position="42"/>
    </location>
</feature>
<evidence type="ECO:0000256" key="2">
    <source>
        <dbReference type="SAM" id="Phobius"/>
    </source>
</evidence>
<dbReference type="GO" id="GO:0005789">
    <property type="term" value="C:endoplasmic reticulum membrane"/>
    <property type="evidence" value="ECO:0007669"/>
    <property type="project" value="TreeGrafter"/>
</dbReference>
<dbReference type="PIRSF" id="PIRSF029187">
    <property type="entry name" value="Shr3_AAP_chap"/>
    <property type="match status" value="1"/>
</dbReference>
<feature type="compositionally biased region" description="Acidic residues" evidence="1">
    <location>
        <begin position="210"/>
        <end position="220"/>
    </location>
</feature>